<dbReference type="Pfam" id="PF04434">
    <property type="entry name" value="SWIM"/>
    <property type="match status" value="1"/>
</dbReference>
<evidence type="ECO:0000313" key="5">
    <source>
        <dbReference type="Proteomes" id="UP000242254"/>
    </source>
</evidence>
<dbReference type="InterPro" id="IPR007527">
    <property type="entry name" value="Znf_SWIM"/>
</dbReference>
<feature type="compositionally biased region" description="Basic residues" evidence="2">
    <location>
        <begin position="212"/>
        <end position="224"/>
    </location>
</feature>
<dbReference type="STRING" id="1340429.A0A2G4SMM4"/>
<dbReference type="Proteomes" id="UP000242254">
    <property type="component" value="Unassembled WGS sequence"/>
</dbReference>
<organism evidence="4 5">
    <name type="scientific">Rhizopus microsporus ATCC 52813</name>
    <dbReference type="NCBI Taxonomy" id="1340429"/>
    <lineage>
        <taxon>Eukaryota</taxon>
        <taxon>Fungi</taxon>
        <taxon>Fungi incertae sedis</taxon>
        <taxon>Mucoromycota</taxon>
        <taxon>Mucoromycotina</taxon>
        <taxon>Mucoromycetes</taxon>
        <taxon>Mucorales</taxon>
        <taxon>Mucorineae</taxon>
        <taxon>Rhizopodaceae</taxon>
        <taxon>Rhizopus</taxon>
    </lineage>
</organism>
<name>A0A2G4SMM4_RHIZD</name>
<dbReference type="AlphaFoldDB" id="A0A2G4SMM4"/>
<proteinExistence type="predicted"/>
<feature type="domain" description="SWIM-type" evidence="3">
    <location>
        <begin position="33"/>
        <end position="67"/>
    </location>
</feature>
<evidence type="ECO:0000313" key="4">
    <source>
        <dbReference type="EMBL" id="PHZ09992.1"/>
    </source>
</evidence>
<dbReference type="RefSeq" id="XP_023463700.1">
    <property type="nucleotide sequence ID" value="XM_023615224.1"/>
</dbReference>
<dbReference type="GO" id="GO:0008270">
    <property type="term" value="F:zinc ion binding"/>
    <property type="evidence" value="ECO:0007669"/>
    <property type="project" value="UniProtKB-KW"/>
</dbReference>
<keyword evidence="5" id="KW-1185">Reference proteome</keyword>
<evidence type="ECO:0000256" key="2">
    <source>
        <dbReference type="SAM" id="MobiDB-lite"/>
    </source>
</evidence>
<keyword evidence="1" id="KW-0862">Zinc</keyword>
<keyword evidence="1" id="KW-0479">Metal-binding</keyword>
<dbReference type="EMBL" id="KZ303856">
    <property type="protein sequence ID" value="PHZ09992.1"/>
    <property type="molecule type" value="Genomic_DNA"/>
</dbReference>
<dbReference type="PROSITE" id="PS50966">
    <property type="entry name" value="ZF_SWIM"/>
    <property type="match status" value="1"/>
</dbReference>
<evidence type="ECO:0000259" key="3">
    <source>
        <dbReference type="PROSITE" id="PS50966"/>
    </source>
</evidence>
<accession>A0A2G4SMM4</accession>
<reference evidence="4 5" key="1">
    <citation type="journal article" date="2016" name="Proc. Natl. Acad. Sci. U.S.A.">
        <title>Lipid metabolic changes in an early divergent fungus govern the establishment of a mutualistic symbiosis with endobacteria.</title>
        <authorList>
            <person name="Lastovetsky O.A."/>
            <person name="Gaspar M.L."/>
            <person name="Mondo S.J."/>
            <person name="LaButti K.M."/>
            <person name="Sandor L."/>
            <person name="Grigoriev I.V."/>
            <person name="Henry S.A."/>
            <person name="Pawlowska T.E."/>
        </authorList>
    </citation>
    <scope>NUCLEOTIDE SEQUENCE [LARGE SCALE GENOMIC DNA]</scope>
    <source>
        <strain evidence="4 5">ATCC 52813</strain>
    </source>
</reference>
<gene>
    <name evidence="4" type="ORF">RHIMIDRAFT_41489</name>
</gene>
<sequence>MKILVSKKYSKKISHKAFITIREGLSLIAEDEDMVDFRERAIRCNCRNRLIYNLPCRHSLAALQDRFVKVKDVSRRWRMISEANSNESVASITMIPIQVKKPEPWMKYVTLLESAFRACDGNSNKMKKIVNGVEDVLSKVPELKHTLNENPDYVVADSHHLDIMSPKAEDVNAPGRPRKARRFTSLKKDFSKAKFRALYALYGKRVKARKILKKKQKKRNNKKRKIDDVEEESKNLIEETSSGSRAFLKSDYVYDAKSLFEKNKKGRIDISVLLSTKRDAVLYTFDLKGDGWCDYRAATEMVEKNENMFSRVKEIMLHAFEEYKSISAKVFCFKSWTV</sequence>
<evidence type="ECO:0000256" key="1">
    <source>
        <dbReference type="PROSITE-ProRule" id="PRU00325"/>
    </source>
</evidence>
<protein>
    <recommendedName>
        <fullName evidence="3">SWIM-type domain-containing protein</fullName>
    </recommendedName>
</protein>
<keyword evidence="1" id="KW-0863">Zinc-finger</keyword>
<feature type="region of interest" description="Disordered" evidence="2">
    <location>
        <begin position="212"/>
        <end position="234"/>
    </location>
</feature>
<dbReference type="GeneID" id="35446212"/>